<sequence length="119" mass="13801">SLFHQLIQDLCLSKFKFDMEVIGPKLWCDWDETVGSYGELTNCTWQIAVTLDCYWPNQLVDEFFIAIHKHYFRNCPASGRSLRDPPNDILCPFIVIPILVTLLMTVLVVWRSKHSEGIV</sequence>
<keyword evidence="4" id="KW-1003">Cell membrane</keyword>
<comment type="similarity">
    <text evidence="2">Belongs to the RAMP family.</text>
</comment>
<protein>
    <recommendedName>
        <fullName evidence="11">Receptor activity-modifying protein 1</fullName>
    </recommendedName>
</protein>
<dbReference type="GO" id="GO:0007189">
    <property type="term" value="P:adenylate cyclase-activating G protein-coupled receptor signaling pathway"/>
    <property type="evidence" value="ECO:0007669"/>
    <property type="project" value="Ensembl"/>
</dbReference>
<dbReference type="GO" id="GO:0001525">
    <property type="term" value="P:angiogenesis"/>
    <property type="evidence" value="ECO:0007669"/>
    <property type="project" value="Ensembl"/>
</dbReference>
<dbReference type="GO" id="GO:0031623">
    <property type="term" value="P:receptor internalization"/>
    <property type="evidence" value="ECO:0007669"/>
    <property type="project" value="Ensembl"/>
</dbReference>
<dbReference type="GO" id="GO:0009986">
    <property type="term" value="C:cell surface"/>
    <property type="evidence" value="ECO:0007669"/>
    <property type="project" value="Ensembl"/>
</dbReference>
<dbReference type="GO" id="GO:0001635">
    <property type="term" value="F:calcitonin gene-related peptide receptor activity"/>
    <property type="evidence" value="ECO:0007669"/>
    <property type="project" value="Ensembl"/>
</dbReference>
<dbReference type="GO" id="GO:0150059">
    <property type="term" value="P:amylin receptor 1 signaling pathway"/>
    <property type="evidence" value="ECO:0007669"/>
    <property type="project" value="Ensembl"/>
</dbReference>
<dbReference type="InterPro" id="IPR006985">
    <property type="entry name" value="RAMP"/>
</dbReference>
<keyword evidence="7 14" id="KW-1133">Transmembrane helix</keyword>
<dbReference type="PANTHER" id="PTHR14076">
    <property type="entry name" value="RECEPTOR ACTIVITY MODIFYING PROTEIN RAMP"/>
    <property type="match status" value="1"/>
</dbReference>
<keyword evidence="3" id="KW-0813">Transport</keyword>
<keyword evidence="5 14" id="KW-0812">Transmembrane</keyword>
<name>A0A8D0HCY8_SPHPU</name>
<keyword evidence="9" id="KW-1015">Disulfide bond</keyword>
<evidence type="ECO:0000256" key="10">
    <source>
        <dbReference type="ARBA" id="ARBA00023170"/>
    </source>
</evidence>
<evidence type="ECO:0000256" key="9">
    <source>
        <dbReference type="ARBA" id="ARBA00023157"/>
    </source>
</evidence>
<proteinExistence type="inferred from homology"/>
<keyword evidence="16" id="KW-1185">Reference proteome</keyword>
<dbReference type="GO" id="GO:0072659">
    <property type="term" value="P:protein localization to plasma membrane"/>
    <property type="evidence" value="ECO:0007669"/>
    <property type="project" value="Ensembl"/>
</dbReference>
<gene>
    <name evidence="15" type="primary">RAMP1</name>
</gene>
<evidence type="ECO:0000256" key="4">
    <source>
        <dbReference type="ARBA" id="ARBA00022475"/>
    </source>
</evidence>
<dbReference type="AlphaFoldDB" id="A0A8D0HCY8"/>
<accession>A0A8D0HCY8</accession>
<dbReference type="GO" id="GO:1990406">
    <property type="term" value="C:CGRP receptor complex"/>
    <property type="evidence" value="ECO:0007669"/>
    <property type="project" value="Ensembl"/>
</dbReference>
<comment type="subunit">
    <text evidence="13">Heterodimer of CALCRL and RAMP1; the interaction induces allosteric modulation of CALCRL function and CGRP1/CALCA and CGRP2/CALCB ligand specificity. Heterodimer of CALCR and RAMP1; interaction forms the AMYR1 receptor complex for amylin/IAPP and CGRP1/CALCA ligands.</text>
</comment>
<organism evidence="15 16">
    <name type="scientific">Sphenodon punctatus</name>
    <name type="common">Tuatara</name>
    <name type="synonym">Hatteria punctata</name>
    <dbReference type="NCBI Taxonomy" id="8508"/>
    <lineage>
        <taxon>Eukaryota</taxon>
        <taxon>Metazoa</taxon>
        <taxon>Chordata</taxon>
        <taxon>Craniata</taxon>
        <taxon>Vertebrata</taxon>
        <taxon>Euteleostomi</taxon>
        <taxon>Lepidosauria</taxon>
        <taxon>Sphenodontia</taxon>
        <taxon>Sphenodontidae</taxon>
        <taxon>Sphenodon</taxon>
    </lineage>
</organism>
<dbReference type="OMA" id="CYWPNRM"/>
<evidence type="ECO:0000256" key="14">
    <source>
        <dbReference type="SAM" id="Phobius"/>
    </source>
</evidence>
<dbReference type="GO" id="GO:0006816">
    <property type="term" value="P:calcium ion transport"/>
    <property type="evidence" value="ECO:0007669"/>
    <property type="project" value="Ensembl"/>
</dbReference>
<evidence type="ECO:0000256" key="2">
    <source>
        <dbReference type="ARBA" id="ARBA00007087"/>
    </source>
</evidence>
<evidence type="ECO:0000256" key="6">
    <source>
        <dbReference type="ARBA" id="ARBA00022729"/>
    </source>
</evidence>
<keyword evidence="8 14" id="KW-0472">Membrane</keyword>
<keyword evidence="10" id="KW-0675">Receptor</keyword>
<evidence type="ECO:0000313" key="16">
    <source>
        <dbReference type="Proteomes" id="UP000694392"/>
    </source>
</evidence>
<dbReference type="GO" id="GO:0008277">
    <property type="term" value="P:regulation of G protein-coupled receptor signaling pathway"/>
    <property type="evidence" value="ECO:0007669"/>
    <property type="project" value="InterPro"/>
</dbReference>
<reference evidence="15" key="2">
    <citation type="submission" date="2025-09" db="UniProtKB">
        <authorList>
            <consortium name="Ensembl"/>
        </authorList>
    </citation>
    <scope>IDENTIFICATION</scope>
</reference>
<dbReference type="Ensembl" id="ENSSPUT00000021454.1">
    <property type="protein sequence ID" value="ENSSPUP00000020148.1"/>
    <property type="gene ID" value="ENSSPUG00000015471.1"/>
</dbReference>
<comment type="subcellular location">
    <subcellularLocation>
        <location evidence="1">Cell membrane</location>
        <topology evidence="1">Single-pass type I membrane protein</topology>
    </subcellularLocation>
</comment>
<feature type="transmembrane region" description="Helical" evidence="14">
    <location>
        <begin position="89"/>
        <end position="110"/>
    </location>
</feature>
<evidence type="ECO:0000256" key="7">
    <source>
        <dbReference type="ARBA" id="ARBA00022989"/>
    </source>
</evidence>
<evidence type="ECO:0000256" key="3">
    <source>
        <dbReference type="ARBA" id="ARBA00022448"/>
    </source>
</evidence>
<evidence type="ECO:0000313" key="15">
    <source>
        <dbReference type="Ensembl" id="ENSSPUP00000020148.1"/>
    </source>
</evidence>
<dbReference type="GO" id="GO:0015026">
    <property type="term" value="F:coreceptor activity"/>
    <property type="evidence" value="ECO:0007669"/>
    <property type="project" value="Ensembl"/>
</dbReference>
<dbReference type="GeneTree" id="ENSGT00940000159224"/>
<evidence type="ECO:0000256" key="1">
    <source>
        <dbReference type="ARBA" id="ARBA00004251"/>
    </source>
</evidence>
<dbReference type="GO" id="GO:0097643">
    <property type="term" value="F:amylin receptor activity"/>
    <property type="evidence" value="ECO:0007669"/>
    <property type="project" value="Ensembl"/>
</dbReference>
<dbReference type="GO" id="GO:1990408">
    <property type="term" value="P:calcitonin gene-related peptide receptor signaling pathway"/>
    <property type="evidence" value="ECO:0007669"/>
    <property type="project" value="Ensembl"/>
</dbReference>
<evidence type="ECO:0000256" key="8">
    <source>
        <dbReference type="ARBA" id="ARBA00023136"/>
    </source>
</evidence>
<evidence type="ECO:0000256" key="11">
    <source>
        <dbReference type="ARBA" id="ARBA00041071"/>
    </source>
</evidence>
<dbReference type="Pfam" id="PF04901">
    <property type="entry name" value="RAMP"/>
    <property type="match status" value="1"/>
</dbReference>
<comment type="function">
    <text evidence="12">Accessory protein that interacts with and modulates the function of G-protein coupled receptors including calcitonin gene-related peptide type 1 receptor (CALCRL) and calcitonin receptor (CALCR). Required for the transport of CALCRL to the plasma membrane. Together with CALCRL, form the receptor complex for the calcitonin gene-related peptides CGRP1/CALCA and CGRP2/CALCB. Together with CALCR, form the AMYR1 receptor complex for amylin/IAPP and CGRP1/CALCA.</text>
</comment>
<dbReference type="GO" id="GO:0006886">
    <property type="term" value="P:intracellular protein transport"/>
    <property type="evidence" value="ECO:0007669"/>
    <property type="project" value="InterPro"/>
</dbReference>
<dbReference type="GO" id="GO:0032870">
    <property type="term" value="P:cellular response to hormone stimulus"/>
    <property type="evidence" value="ECO:0007669"/>
    <property type="project" value="TreeGrafter"/>
</dbReference>
<evidence type="ECO:0000256" key="13">
    <source>
        <dbReference type="ARBA" id="ARBA00049674"/>
    </source>
</evidence>
<dbReference type="Gene3D" id="1.10.150.510">
    <property type="entry name" value="Receptor activity modifying family"/>
    <property type="match status" value="1"/>
</dbReference>
<dbReference type="GO" id="GO:1990407">
    <property type="term" value="F:calcitonin gene-related peptide binding"/>
    <property type="evidence" value="ECO:0007669"/>
    <property type="project" value="Ensembl"/>
</dbReference>
<evidence type="ECO:0000256" key="5">
    <source>
        <dbReference type="ARBA" id="ARBA00022692"/>
    </source>
</evidence>
<keyword evidence="6" id="KW-0732">Signal</keyword>
<dbReference type="PANTHER" id="PTHR14076:SF3">
    <property type="entry name" value="RECEPTOR ACTIVITY-MODIFYING PROTEIN 1"/>
    <property type="match status" value="1"/>
</dbReference>
<dbReference type="Proteomes" id="UP000694392">
    <property type="component" value="Unplaced"/>
</dbReference>
<evidence type="ECO:0000256" key="12">
    <source>
        <dbReference type="ARBA" id="ARBA00049570"/>
    </source>
</evidence>
<reference evidence="15" key="1">
    <citation type="submission" date="2025-08" db="UniProtKB">
        <authorList>
            <consortium name="Ensembl"/>
        </authorList>
    </citation>
    <scope>IDENTIFICATION</scope>
</reference>
<dbReference type="InterPro" id="IPR038126">
    <property type="entry name" value="RAMP_sf"/>
</dbReference>